<dbReference type="NCBIfam" id="NF047859">
    <property type="entry name" value="StressCuResBhsA"/>
    <property type="match status" value="1"/>
</dbReference>
<evidence type="ECO:0000256" key="4">
    <source>
        <dbReference type="ARBA" id="ARBA00038138"/>
    </source>
</evidence>
<feature type="chain" id="PRO_5032972007" evidence="5">
    <location>
        <begin position="23"/>
        <end position="85"/>
    </location>
</feature>
<evidence type="ECO:0000313" key="7">
    <source>
        <dbReference type="EMBL" id="NDL61538.1"/>
    </source>
</evidence>
<dbReference type="InterPro" id="IPR051096">
    <property type="entry name" value="BhsA/McbA_stress_biofilm_assoc"/>
</dbReference>
<name>A0A845SFQ5_9GAMM</name>
<comment type="subcellular location">
    <subcellularLocation>
        <location evidence="1">Periplasm</location>
    </subcellularLocation>
</comment>
<dbReference type="InterPro" id="IPR025543">
    <property type="entry name" value="Dodecin-like"/>
</dbReference>
<dbReference type="AlphaFoldDB" id="A0A845SFQ5"/>
<keyword evidence="2 5" id="KW-0732">Signal</keyword>
<gene>
    <name evidence="7" type="ORF">GRH90_01985</name>
</gene>
<dbReference type="SUPFAM" id="SSF159871">
    <property type="entry name" value="YdgH-like"/>
    <property type="match status" value="1"/>
</dbReference>
<proteinExistence type="inferred from homology"/>
<keyword evidence="8" id="KW-1185">Reference proteome</keyword>
<keyword evidence="3" id="KW-0574">Periplasm</keyword>
<feature type="domain" description="YdgH/BhsA/McbA-like" evidence="6">
    <location>
        <begin position="34"/>
        <end position="84"/>
    </location>
</feature>
<comment type="similarity">
    <text evidence="4">Belongs to the BhsA/McbA family.</text>
</comment>
<evidence type="ECO:0000313" key="8">
    <source>
        <dbReference type="Proteomes" id="UP000461443"/>
    </source>
</evidence>
<dbReference type="Proteomes" id="UP000461443">
    <property type="component" value="Unassembled WGS sequence"/>
</dbReference>
<dbReference type="PANTHER" id="PTHR34156:SF1">
    <property type="entry name" value="PERIPLASMIC PROTEIN"/>
    <property type="match status" value="1"/>
</dbReference>
<dbReference type="Gene3D" id="3.30.1660.10">
    <property type="entry name" value="Flavin-binding protein dodecin"/>
    <property type="match status" value="1"/>
</dbReference>
<accession>A0A845SFQ5</accession>
<evidence type="ECO:0000256" key="5">
    <source>
        <dbReference type="SAM" id="SignalP"/>
    </source>
</evidence>
<reference evidence="7 8" key="1">
    <citation type="submission" date="2019-12" db="EMBL/GenBank/DDBJ databases">
        <authorList>
            <person name="Lee S.D."/>
        </authorList>
    </citation>
    <scope>NUCLEOTIDE SEQUENCE [LARGE SCALE GENOMIC DNA]</scope>
    <source>
        <strain evidence="7 8">SAP-6</strain>
    </source>
</reference>
<evidence type="ECO:0000256" key="3">
    <source>
        <dbReference type="ARBA" id="ARBA00022764"/>
    </source>
</evidence>
<dbReference type="RefSeq" id="WP_162364206.1">
    <property type="nucleotide sequence ID" value="NZ_WUBS01000001.1"/>
</dbReference>
<protein>
    <submittedName>
        <fullName evidence="7">DUF1471 domain-containing protein</fullName>
    </submittedName>
</protein>
<dbReference type="Pfam" id="PF07338">
    <property type="entry name" value="YdgH_BhsA-like"/>
    <property type="match status" value="1"/>
</dbReference>
<evidence type="ECO:0000259" key="6">
    <source>
        <dbReference type="Pfam" id="PF07338"/>
    </source>
</evidence>
<evidence type="ECO:0000256" key="2">
    <source>
        <dbReference type="ARBA" id="ARBA00022729"/>
    </source>
</evidence>
<dbReference type="InterPro" id="IPR036275">
    <property type="entry name" value="YdgH-like_sf"/>
</dbReference>
<dbReference type="InterPro" id="IPR010854">
    <property type="entry name" value="YdgH/BhsA/McbA-like_dom"/>
</dbReference>
<dbReference type="GO" id="GO:0042597">
    <property type="term" value="C:periplasmic space"/>
    <property type="evidence" value="ECO:0007669"/>
    <property type="project" value="UniProtKB-SubCell"/>
</dbReference>
<organism evidence="7 8">
    <name type="scientific">Acerihabitans arboris</name>
    <dbReference type="NCBI Taxonomy" id="2691583"/>
    <lineage>
        <taxon>Bacteria</taxon>
        <taxon>Pseudomonadati</taxon>
        <taxon>Pseudomonadota</taxon>
        <taxon>Gammaproteobacteria</taxon>
        <taxon>Enterobacterales</taxon>
        <taxon>Pectobacteriaceae</taxon>
        <taxon>Acerihabitans</taxon>
    </lineage>
</organism>
<sequence>MKNLKYAIAAIALSAVSFGSFAAELVTSAPAGQQPAGVISATGGSNLSSLESQLSAKASAIGAKSYVITSTTGQNNLHGTAVIYE</sequence>
<feature type="signal peptide" evidence="5">
    <location>
        <begin position="1"/>
        <end position="22"/>
    </location>
</feature>
<reference evidence="7 8" key="2">
    <citation type="submission" date="2020-02" db="EMBL/GenBank/DDBJ databases">
        <title>The new genus of Enterobacteriales.</title>
        <authorList>
            <person name="Kim I.S."/>
        </authorList>
    </citation>
    <scope>NUCLEOTIDE SEQUENCE [LARGE SCALE GENOMIC DNA]</scope>
    <source>
        <strain evidence="7 8">SAP-6</strain>
    </source>
</reference>
<comment type="caution">
    <text evidence="7">The sequence shown here is derived from an EMBL/GenBank/DDBJ whole genome shotgun (WGS) entry which is preliminary data.</text>
</comment>
<evidence type="ECO:0000256" key="1">
    <source>
        <dbReference type="ARBA" id="ARBA00004418"/>
    </source>
</evidence>
<dbReference type="EMBL" id="WUBS01000001">
    <property type="protein sequence ID" value="NDL61538.1"/>
    <property type="molecule type" value="Genomic_DNA"/>
</dbReference>
<dbReference type="PANTHER" id="PTHR34156">
    <property type="entry name" value="OUTER MEMBRANE PROTEIN-RELATED-RELATED"/>
    <property type="match status" value="1"/>
</dbReference>